<feature type="compositionally biased region" description="Polar residues" evidence="8">
    <location>
        <begin position="2689"/>
        <end position="2699"/>
    </location>
</feature>
<feature type="region of interest" description="Disordered" evidence="8">
    <location>
        <begin position="1886"/>
        <end position="1923"/>
    </location>
</feature>
<feature type="region of interest" description="Disordered" evidence="8">
    <location>
        <begin position="1965"/>
        <end position="1985"/>
    </location>
</feature>
<organism evidence="12 13">
    <name type="scientific">Toxocara canis</name>
    <name type="common">Canine roundworm</name>
    <dbReference type="NCBI Taxonomy" id="6265"/>
    <lineage>
        <taxon>Eukaryota</taxon>
        <taxon>Metazoa</taxon>
        <taxon>Ecdysozoa</taxon>
        <taxon>Nematoda</taxon>
        <taxon>Chromadorea</taxon>
        <taxon>Rhabditida</taxon>
        <taxon>Spirurina</taxon>
        <taxon>Ascaridomorpha</taxon>
        <taxon>Ascaridoidea</taxon>
        <taxon>Toxocaridae</taxon>
        <taxon>Toxocara</taxon>
    </lineage>
</organism>
<dbReference type="InterPro" id="IPR002172">
    <property type="entry name" value="LDrepeatLR_classA_rpt"/>
</dbReference>
<proteinExistence type="predicted"/>
<feature type="region of interest" description="Disordered" evidence="8">
    <location>
        <begin position="2818"/>
        <end position="2844"/>
    </location>
</feature>
<keyword evidence="5 9" id="KW-0472">Membrane</keyword>
<feature type="domain" description="EGF-like" evidence="11">
    <location>
        <begin position="665"/>
        <end position="707"/>
    </location>
</feature>
<dbReference type="CDD" id="cd00112">
    <property type="entry name" value="LDLa"/>
    <property type="match status" value="2"/>
</dbReference>
<feature type="region of interest" description="Disordered" evidence="8">
    <location>
        <begin position="951"/>
        <end position="971"/>
    </location>
</feature>
<dbReference type="GO" id="GO:0005886">
    <property type="term" value="C:plasma membrane"/>
    <property type="evidence" value="ECO:0007669"/>
    <property type="project" value="TreeGrafter"/>
</dbReference>
<keyword evidence="2 9" id="KW-0812">Transmembrane</keyword>
<evidence type="ECO:0000313" key="12">
    <source>
        <dbReference type="EMBL" id="KHN71239.1"/>
    </source>
</evidence>
<feature type="signal peptide" evidence="10">
    <location>
        <begin position="1"/>
        <end position="17"/>
    </location>
</feature>
<feature type="disulfide bond" evidence="7">
    <location>
        <begin position="33"/>
        <end position="45"/>
    </location>
</feature>
<accession>A0A0B2UPW6</accession>
<feature type="region of interest" description="Disordered" evidence="8">
    <location>
        <begin position="2617"/>
        <end position="2732"/>
    </location>
</feature>
<dbReference type="STRING" id="6265.A0A0B2UPW6"/>
<keyword evidence="10" id="KW-0732">Signal</keyword>
<feature type="region of interest" description="Disordered" evidence="8">
    <location>
        <begin position="2756"/>
        <end position="2789"/>
    </location>
</feature>
<evidence type="ECO:0000256" key="7">
    <source>
        <dbReference type="PROSITE-ProRule" id="PRU00124"/>
    </source>
</evidence>
<feature type="compositionally biased region" description="Basic and acidic residues" evidence="8">
    <location>
        <begin position="207"/>
        <end position="217"/>
    </location>
</feature>
<feature type="transmembrane region" description="Helical" evidence="9">
    <location>
        <begin position="723"/>
        <end position="747"/>
    </location>
</feature>
<dbReference type="EMBL" id="JPKZ01022562">
    <property type="protein sequence ID" value="KHN71239.1"/>
    <property type="molecule type" value="Genomic_DNA"/>
</dbReference>
<dbReference type="InterPro" id="IPR000742">
    <property type="entry name" value="EGF"/>
</dbReference>
<feature type="compositionally biased region" description="Polar residues" evidence="8">
    <location>
        <begin position="1911"/>
        <end position="1923"/>
    </location>
</feature>
<dbReference type="SUPFAM" id="SSF57424">
    <property type="entry name" value="LDL receptor-like module"/>
    <property type="match status" value="1"/>
</dbReference>
<dbReference type="InterPro" id="IPR036055">
    <property type="entry name" value="LDL_receptor-like_sf"/>
</dbReference>
<reference evidence="12 13" key="1">
    <citation type="submission" date="2014-11" db="EMBL/GenBank/DDBJ databases">
        <title>Genetic blueprint of the zoonotic pathogen Toxocara canis.</title>
        <authorList>
            <person name="Zhu X.-Q."/>
            <person name="Korhonen P.K."/>
            <person name="Cai H."/>
            <person name="Young N.D."/>
            <person name="Nejsum P."/>
            <person name="von Samson-Himmelstjerna G."/>
            <person name="Boag P.R."/>
            <person name="Tan P."/>
            <person name="Li Q."/>
            <person name="Min J."/>
            <person name="Yang Y."/>
            <person name="Wang X."/>
            <person name="Fang X."/>
            <person name="Hall R.S."/>
            <person name="Hofmann A."/>
            <person name="Sternberg P.W."/>
            <person name="Jex A.R."/>
            <person name="Gasser R.B."/>
        </authorList>
    </citation>
    <scope>NUCLEOTIDE SEQUENCE [LARGE SCALE GENOMIC DNA]</scope>
    <source>
        <strain evidence="12">PN_DK_2014</strain>
    </source>
</reference>
<evidence type="ECO:0000256" key="10">
    <source>
        <dbReference type="SAM" id="SignalP"/>
    </source>
</evidence>
<feature type="compositionally biased region" description="Polar residues" evidence="8">
    <location>
        <begin position="358"/>
        <end position="368"/>
    </location>
</feature>
<evidence type="ECO:0000256" key="8">
    <source>
        <dbReference type="SAM" id="MobiDB-lite"/>
    </source>
</evidence>
<feature type="compositionally biased region" description="Basic residues" evidence="8">
    <location>
        <begin position="2818"/>
        <end position="2829"/>
    </location>
</feature>
<evidence type="ECO:0000256" key="3">
    <source>
        <dbReference type="ARBA" id="ARBA00022737"/>
    </source>
</evidence>
<comment type="subcellular location">
    <subcellularLocation>
        <location evidence="1">Membrane</location>
        <topology evidence="1">Single-pass membrane protein</topology>
    </subcellularLocation>
</comment>
<feature type="compositionally biased region" description="Basic and acidic residues" evidence="8">
    <location>
        <begin position="2625"/>
        <end position="2639"/>
    </location>
</feature>
<feature type="region of interest" description="Disordered" evidence="8">
    <location>
        <begin position="202"/>
        <end position="224"/>
    </location>
</feature>
<dbReference type="GO" id="GO:0016192">
    <property type="term" value="P:vesicle-mediated transport"/>
    <property type="evidence" value="ECO:0007669"/>
    <property type="project" value="UniProtKB-ARBA"/>
</dbReference>
<dbReference type="PANTHER" id="PTHR24270">
    <property type="entry name" value="LOW-DENSITY LIPOPROTEIN RECEPTOR-RELATED"/>
    <property type="match status" value="1"/>
</dbReference>
<evidence type="ECO:0000256" key="4">
    <source>
        <dbReference type="ARBA" id="ARBA00022989"/>
    </source>
</evidence>
<evidence type="ECO:0000256" key="9">
    <source>
        <dbReference type="SAM" id="Phobius"/>
    </source>
</evidence>
<dbReference type="Pfam" id="PF00057">
    <property type="entry name" value="Ldl_recept_a"/>
    <property type="match status" value="1"/>
</dbReference>
<sequence length="2892" mass="318457">MLFIVLLIYNFVPLTSSQWPSITAFKMRFPGSCRRGQFDCGFARCIPLEKLHDGRADCFDLSDEYCFPGHIKCGSYCVDPRYSSQCFINPKEKLCNVKGTMPCKGFGECVLTKWLLDDKADCLDGSDEDKEYVAAFDFLHSVDPVTFMPIVHVTSLPPKDSFATESVPQQPLFFTITSRTLHPFTEVLKPLGTIHDQQIPLISDPPVEEKSHEKSDYGRNTPANPFDSIQLTSASLTATTIATNTAPFWTVLNVHNPISTSASDYRQKSQVLSPSIQPYGAFSSQVSPSSRISGEAINTAARTLWPKYILPFEKTAPQQQQYTEPARKAHISQTSSSVPQPLTFVPLPYGSVTISPLSSSGTWTSEHSAQPLQEPSPPSTETPRPLVVQWHPITVSTQQFVSSMRSPETLDAGSGIVPVAPFASKTIAGIGVQQPPFATTTLHPYPLKPLNMPAATIVPVTEAITPPTITSFTLKSIEAFTKHIPDENIAMPTAATESIVGVWEAQPSSQSIMPSSAVGTAALTDQMHSSTSGMEWDALMAHRRECADSMIHNAKLMYPNPLCTCPVGQMPASLGRCQEAEISTFGVYAEEICESVKTNVSDRPSLVMQKLSETFPYAMCIRKDGERLVVNVLCDNDCTIDELISKYRESGDPQAPLKLEIDNLVCSDSDLNDCDDKADCIPHGLRYKCICGPGTNDTSNGRGRHCEGILIASTCLQLFGICILFWILLLLLLLLLPLLCCLGWFVYRRLKANREREEQTNLVSAEVERQSNNANSAGIAEPISILKPSNAGEKLNEQLQTLPNGGDNTLLKQSSSIKKLGLVRSKSIETDEGVTVLEPVLPGTAPDKNSSTETSLSHKSVTIIAPVEKQQLPEMASSTLKNKVDSVEDKPVDGASRKSSTPSGNSSPTLWDAFKILGTEYIKRHSLKSRISSSASLDELIRSYEQKRTPVVSPRFEQPSPHHIPPSTVSPDHVRTVAANVGSHDISEIDTDITQVVNNELLFCSGTTEKELTPVEENIEEVNLVTGTPEVLTQSEEGVQKSHPPDEEETTIPSETLMEEAKVKVAEAQPHEDRHPLGSRPNTEDSVQRKMNEMLEMVAETVNMLASKETSASESLPSVSSETVEVLPTGIIKVTKTVEAGTDDMNKTLNSYANHMTLPVHEPNTVENEVANKDGDSAVTTGADANALAALNDLHATDTERFAGNETDMSSAEAPGTARLAANCIEEMLDKLEESERKAEGMKMFLRKLDERNKSYDDICGTAVPIYGRLIRSEHGRRGSRAKEGRQPLTAKQIRKSAHDVALINQDVNLTGDRILKKPPTKGQKIRLSASCESLRYDADIPQPSDVAESSAQVYDKRVLEMTDGLETVTTNFDIDTDVRYLGVKKLDVGYRRFGAPQRKLSSISEKSVELASEEVEEAPSSKSCPNTTRINDDFKMIPELRRKFRRKLRRRVADKNEFLKDAVIFGSELDAVHFRKMPDICSKFKAKLSETFPYAMCIRKDGERLVVNVLCDNDCTIDELISKYRESGDPQAPLKLEIDNLVCSDSDLNDCDDKADCIPHGLRYKCICGPGTNDTSNGRGRHCEGILIASTFENGFFGLLKLLHVHRPPCSHFVIAIIKTMKVLSETFPYAMCIRKDGERLVVNVLCDNDCTIDELISKYRESGDPQAPLKLEIDNLVCSDSDLNDCDDKADCIPHGLRYKCICGPGTNDTSNGRGRHCEGILIASTCLQLFGICILFWILLLLLLLLLPLLCCLGWFVYRRLKANREREEQTNLVSAEVERQSNNANSAGIAEPISILKPSNAGEKLNEQLQTLPNGGDNTLLKQSSSIKKLGLVRSKSIETDEGVTVLEPVLPGTAPDKNSSTETSLSHKSVTIIAPVEKQQLPEMASSTLKNKVDSVEDKPVDGASRKSSTPSGNSSPTLWDAFKILGTEYIKRHSLKSRISSSASLDELIRSYEQKRTPVVSPRFEQPSPHHIPPSTVSPDHVRTVAANVGSHDISEIDTDITQVVNNELLFCSGTTEKELTPVEENIEEVNLVTGTPEVLTQSEEGVQKSHPPDEEETTIPSETLMEEAKVKVAEAQPHEDRHPLGSRPNTEDSVQRKMNEMLEMVAETVNMLASKETSASESLPSVSSETVEVLPTGIIKVTKTVEAGTDDMNKTLNSYANHMTLPVHEPNTVENEVANKDGDSAVTTGADANALAALNDLHATDTERFAGNETDMSSAEAPGTARLAANCIEEMLDKLEESERKAEGMKMFLRKLDERNKSYDDICGTAVPIYGRLIRSEHGRRGSRAKEGRQPLTAKQIRKSAHDVALINQDVNLTGDRILKKPPTKGQKIRLSASCESLRYDADIPQPSDVAESSAQVYDKRVLEMTDGLETVTTNFDIDTDVRYLGVKKLDVGYRRFGAPQRKLSSISEKSVELASEEVEEAPSSKSCPNTTRINDDFKMIPELRRKFRRKLRRRVADKNEFLKDAVIFGSELDAVHFRKMPDICSKFKAKVCKNSEEAHSPTLAGTEKETLDIDLGPIETEEEQLQKSPSQKSGRGAAGGYLLESGRMSGAMAQRSDGENTKQIRSSTSVEREAIKNSDGPEPMQTSGESSAEYRNCVQAYTSSREGNVMNGDNKEAYDEKPWRDSSGKNTAVSLPQSSLVRGRTAKRDPFRDAASRSGSWQRRYGNGDLDIGMWNTAPNTSDSESGAPSEDATTKRFTKQRRSLDIRSRPPLVELHKHKPSTAIERKIASRRRASMATHLARLDKEASGSALHSTSSSVSESEKSHHGKAPWDSSPLREGELDIIAPIKSYIFPAEQDSTFLKTKSPHHAHQRLLHRSAATSPSPSSPVDLHLSRDRSISLANFRAKVKRDDDIWRVSISDGLKNHEPLVKENLWWGHG</sequence>
<feature type="region of interest" description="Disordered" evidence="8">
    <location>
        <begin position="839"/>
        <end position="859"/>
    </location>
</feature>
<feature type="region of interest" description="Disordered" evidence="8">
    <location>
        <begin position="2533"/>
        <end position="2605"/>
    </location>
</feature>
<feature type="compositionally biased region" description="Polar residues" evidence="8">
    <location>
        <begin position="1861"/>
        <end position="1873"/>
    </location>
</feature>
<feature type="compositionally biased region" description="Polar residues" evidence="8">
    <location>
        <begin position="897"/>
        <end position="909"/>
    </location>
</feature>
<evidence type="ECO:0000313" key="13">
    <source>
        <dbReference type="Proteomes" id="UP000031036"/>
    </source>
</evidence>
<dbReference type="Proteomes" id="UP000031036">
    <property type="component" value="Unassembled WGS sequence"/>
</dbReference>
<feature type="region of interest" description="Disordered" evidence="8">
    <location>
        <begin position="872"/>
        <end position="909"/>
    </location>
</feature>
<evidence type="ECO:0000256" key="6">
    <source>
        <dbReference type="ARBA" id="ARBA00023157"/>
    </source>
</evidence>
<evidence type="ECO:0000259" key="11">
    <source>
        <dbReference type="SMART" id="SM00181"/>
    </source>
</evidence>
<dbReference type="SMART" id="SM00181">
    <property type="entry name" value="EGF"/>
    <property type="match status" value="3"/>
</dbReference>
<dbReference type="SMART" id="SM00192">
    <property type="entry name" value="LDLa"/>
    <property type="match status" value="2"/>
</dbReference>
<feature type="disulfide bond" evidence="7">
    <location>
        <begin position="40"/>
        <end position="58"/>
    </location>
</feature>
<evidence type="ECO:0000256" key="5">
    <source>
        <dbReference type="ARBA" id="ARBA00023136"/>
    </source>
</evidence>
<feature type="compositionally biased region" description="Basic and acidic residues" evidence="8">
    <location>
        <begin position="882"/>
        <end position="896"/>
    </location>
</feature>
<keyword evidence="4 9" id="KW-1133">Transmembrane helix</keyword>
<feature type="region of interest" description="Disordered" evidence="8">
    <location>
        <begin position="1853"/>
        <end position="1873"/>
    </location>
</feature>
<dbReference type="InterPro" id="IPR050685">
    <property type="entry name" value="LDLR"/>
</dbReference>
<gene>
    <name evidence="12" type="ORF">Tcan_08104</name>
</gene>
<evidence type="ECO:0000256" key="1">
    <source>
        <dbReference type="ARBA" id="ARBA00004167"/>
    </source>
</evidence>
<feature type="compositionally biased region" description="Basic and acidic residues" evidence="8">
    <location>
        <begin position="1896"/>
        <end position="1910"/>
    </location>
</feature>
<dbReference type="OrthoDB" id="6514358at2759"/>
<feature type="compositionally biased region" description="Polar residues" evidence="8">
    <location>
        <begin position="847"/>
        <end position="859"/>
    </location>
</feature>
<feature type="chain" id="PRO_5002095015" description="EGF-like domain-containing protein" evidence="10">
    <location>
        <begin position="18"/>
        <end position="2892"/>
    </location>
</feature>
<dbReference type="PANTHER" id="PTHR24270:SF62">
    <property type="entry name" value="LOW-DENSITY LIPOPROTEIN RECEPTOR-RELATED PROTEIN 2"/>
    <property type="match status" value="1"/>
</dbReference>
<feature type="domain" description="EGF-like" evidence="11">
    <location>
        <begin position="1543"/>
        <end position="1585"/>
    </location>
</feature>
<comment type="caution">
    <text evidence="12">The sequence shown here is derived from an EMBL/GenBank/DDBJ whole genome shotgun (WGS) entry which is preliminary data.</text>
</comment>
<dbReference type="PRINTS" id="PR00261">
    <property type="entry name" value="LDLRECEPTOR"/>
</dbReference>
<keyword evidence="13" id="KW-1185">Reference proteome</keyword>
<keyword evidence="6 7" id="KW-1015">Disulfide bond</keyword>
<feature type="region of interest" description="Disordered" evidence="8">
    <location>
        <begin position="358"/>
        <end position="384"/>
    </location>
</feature>
<evidence type="ECO:0000256" key="2">
    <source>
        <dbReference type="ARBA" id="ARBA00022692"/>
    </source>
</evidence>
<feature type="compositionally biased region" description="Low complexity" evidence="8">
    <location>
        <begin position="2761"/>
        <end position="2773"/>
    </location>
</feature>
<comment type="caution">
    <text evidence="7">Lacks conserved residue(s) required for the propagation of feature annotation.</text>
</comment>
<keyword evidence="3" id="KW-0677">Repeat</keyword>
<name>A0A0B2UPW6_TOXCA</name>
<feature type="transmembrane region" description="Helical" evidence="9">
    <location>
        <begin position="1732"/>
        <end position="1761"/>
    </location>
</feature>
<dbReference type="Gene3D" id="4.10.400.10">
    <property type="entry name" value="Low-density Lipoprotein Receptor"/>
    <property type="match status" value="1"/>
</dbReference>
<feature type="domain" description="EGF-like" evidence="11">
    <location>
        <begin position="1679"/>
        <end position="1721"/>
    </location>
</feature>
<feature type="compositionally biased region" description="Basic and acidic residues" evidence="8">
    <location>
        <begin position="2658"/>
        <end position="2667"/>
    </location>
</feature>
<protein>
    <recommendedName>
        <fullName evidence="11">EGF-like domain-containing protein</fullName>
    </recommendedName>
</protein>
<dbReference type="PROSITE" id="PS50068">
    <property type="entry name" value="LDLRA_2"/>
    <property type="match status" value="1"/>
</dbReference>
<feature type="compositionally biased region" description="Polar residues" evidence="8">
    <location>
        <begin position="2640"/>
        <end position="2652"/>
    </location>
</feature>